<keyword evidence="1" id="KW-0472">Membrane</keyword>
<keyword evidence="1" id="KW-1133">Transmembrane helix</keyword>
<reference evidence="3" key="3">
    <citation type="submission" date="2023-05" db="EMBL/GenBank/DDBJ databases">
        <authorList>
            <person name="Smith C.H."/>
        </authorList>
    </citation>
    <scope>NUCLEOTIDE SEQUENCE</scope>
    <source>
        <strain evidence="3">CHS0354</strain>
        <tissue evidence="3">Mantle</tissue>
    </source>
</reference>
<gene>
    <name evidence="3" type="ORF">CHS0354_035911</name>
</gene>
<evidence type="ECO:0000313" key="4">
    <source>
        <dbReference type="Proteomes" id="UP001195483"/>
    </source>
</evidence>
<reference evidence="3" key="2">
    <citation type="journal article" date="2021" name="Genome Biol. Evol.">
        <title>Developing a high-quality reference genome for a parasitic bivalve with doubly uniparental inheritance (Bivalvia: Unionida).</title>
        <authorList>
            <person name="Smith C.H."/>
        </authorList>
    </citation>
    <scope>NUCLEOTIDE SEQUENCE</scope>
    <source>
        <strain evidence="3">CHS0354</strain>
        <tissue evidence="3">Mantle</tissue>
    </source>
</reference>
<evidence type="ECO:0000313" key="3">
    <source>
        <dbReference type="EMBL" id="KAK3591100.1"/>
    </source>
</evidence>
<protein>
    <submittedName>
        <fullName evidence="3">Uncharacterized protein</fullName>
    </submittedName>
</protein>
<sequence>MKMFIWIWISFTLIDEAHTTDATACFGTSGDTCYSFDLTCNGNRLIQITAAEYGYKPFTYSECCQFNKNDCFANYSHTHAAVLYESCSGRTMCSNNRAQTPSVFECEGFNGSKYAHVEYDCITANTVVDMCNSSVMSASEMNIMFKENKLAVGNSTICYCQVTSRSSMKYQLVDIRLFTNINSKYSCINGSFSINDSKIQCSSGPDDGNFIYINSPHFEGEIPAYLNFSLLLIYQGNVHPDMVWVNLKASSKFEIYCQSFLPTINTSTTTAIEIASNTTMQHDEEEHSERLIIILVVVVAVLVLSAILVIVFLLHRRRCKKSSEEGAPKNQLSYGLINHNTNFGVSCPNFKSAESSNYDEINDKYTAIYASPVRKNKNDDKIAKDEKKTGENCDTDEYDRIKFEEKYAVKMPNYDSVSAIESNKLDDSYSHVSSQSNPAYTRTPNDYAHCQFIRNESESNDYTNKTVVFNEPLVADNYSHIDLDAEKTKRRPSNIINDDSYNHIELDKITNPSKNGHAVIVQTIPNSEESPQSFKDFESLDVDSEGWSICDGNSGVSSSDPPLQDRKAVCLPDNYIEFKIGDIYDTPRCKDQQYNVVLNGDKGQLLNRIDTGNKLKSGTEENNCVTEGCAARSDYELAKPIDVKI</sequence>
<evidence type="ECO:0000256" key="1">
    <source>
        <dbReference type="SAM" id="Phobius"/>
    </source>
</evidence>
<name>A0AAE0SGR0_9BIVA</name>
<dbReference type="CDD" id="cd22823">
    <property type="entry name" value="Gal_Rha_Lectin"/>
    <property type="match status" value="1"/>
</dbReference>
<keyword evidence="2" id="KW-0732">Signal</keyword>
<keyword evidence="1" id="KW-0812">Transmembrane</keyword>
<feature type="transmembrane region" description="Helical" evidence="1">
    <location>
        <begin position="291"/>
        <end position="314"/>
    </location>
</feature>
<feature type="signal peptide" evidence="2">
    <location>
        <begin position="1"/>
        <end position="19"/>
    </location>
</feature>
<evidence type="ECO:0000256" key="2">
    <source>
        <dbReference type="SAM" id="SignalP"/>
    </source>
</evidence>
<keyword evidence="4" id="KW-1185">Reference proteome</keyword>
<feature type="chain" id="PRO_5042256672" evidence="2">
    <location>
        <begin position="20"/>
        <end position="645"/>
    </location>
</feature>
<comment type="caution">
    <text evidence="3">The sequence shown here is derived from an EMBL/GenBank/DDBJ whole genome shotgun (WGS) entry which is preliminary data.</text>
</comment>
<proteinExistence type="predicted"/>
<dbReference type="AlphaFoldDB" id="A0AAE0SGR0"/>
<accession>A0AAE0SGR0</accession>
<dbReference type="PROSITE" id="PS50244">
    <property type="entry name" value="S5A_REDUCTASE"/>
    <property type="match status" value="1"/>
</dbReference>
<reference evidence="3" key="1">
    <citation type="journal article" date="2021" name="Genome Biol. Evol.">
        <title>A High-Quality Reference Genome for a Parasitic Bivalve with Doubly Uniparental Inheritance (Bivalvia: Unionida).</title>
        <authorList>
            <person name="Smith C.H."/>
        </authorList>
    </citation>
    <scope>NUCLEOTIDE SEQUENCE</scope>
    <source>
        <strain evidence="3">CHS0354</strain>
    </source>
</reference>
<dbReference type="Proteomes" id="UP001195483">
    <property type="component" value="Unassembled WGS sequence"/>
</dbReference>
<organism evidence="3 4">
    <name type="scientific">Potamilus streckersoni</name>
    <dbReference type="NCBI Taxonomy" id="2493646"/>
    <lineage>
        <taxon>Eukaryota</taxon>
        <taxon>Metazoa</taxon>
        <taxon>Spiralia</taxon>
        <taxon>Lophotrochozoa</taxon>
        <taxon>Mollusca</taxon>
        <taxon>Bivalvia</taxon>
        <taxon>Autobranchia</taxon>
        <taxon>Heteroconchia</taxon>
        <taxon>Palaeoheterodonta</taxon>
        <taxon>Unionida</taxon>
        <taxon>Unionoidea</taxon>
        <taxon>Unionidae</taxon>
        <taxon>Ambleminae</taxon>
        <taxon>Lampsilini</taxon>
        <taxon>Potamilus</taxon>
    </lineage>
</organism>
<dbReference type="EMBL" id="JAEAOA010002096">
    <property type="protein sequence ID" value="KAK3591100.1"/>
    <property type="molecule type" value="Genomic_DNA"/>
</dbReference>